<dbReference type="EnsemblPlants" id="AVESA.00010b.r2.4AG0584320.1">
    <property type="protein sequence ID" value="AVESA.00010b.r2.4AG0584320.1.CDS"/>
    <property type="gene ID" value="AVESA.00010b.r2.4AG0584320"/>
</dbReference>
<proteinExistence type="predicted"/>
<dbReference type="Proteomes" id="UP001732700">
    <property type="component" value="Chromosome 4A"/>
</dbReference>
<name>A0ACD5W7F3_AVESA</name>
<evidence type="ECO:0000313" key="1">
    <source>
        <dbReference type="EnsemblPlants" id="AVESA.00010b.r2.4AG0584320.1.CDS"/>
    </source>
</evidence>
<accession>A0ACD5W7F3</accession>
<reference evidence="1" key="2">
    <citation type="submission" date="2025-09" db="UniProtKB">
        <authorList>
            <consortium name="EnsemblPlants"/>
        </authorList>
    </citation>
    <scope>IDENTIFICATION</scope>
</reference>
<keyword evidence="2" id="KW-1185">Reference proteome</keyword>
<reference evidence="1" key="1">
    <citation type="submission" date="2021-05" db="EMBL/GenBank/DDBJ databases">
        <authorList>
            <person name="Scholz U."/>
            <person name="Mascher M."/>
            <person name="Fiebig A."/>
        </authorList>
    </citation>
    <scope>NUCLEOTIDE SEQUENCE [LARGE SCALE GENOMIC DNA]</scope>
</reference>
<protein>
    <submittedName>
        <fullName evidence="1">Uncharacterized protein</fullName>
    </submittedName>
</protein>
<sequence>MGNGVKPCPKVTIDVLVQLKSEPDKADASTKTPFNIPLPTIGNGTESGRKRKASAIEASFNVDTRSQMDALIARMFYTTGLPFNLARNPWFRQAFMFAANGKLGGYVPPSYNKIRTSLLVQEKTYVERMLQPIKSTWSSKGINEVTSDAQHIRNFIMNHSMRLSMFNDNSKLKLLAISKTRFTSQFVMLKRFSEIKDDLTLLVVCPRWFDYRDDNQGRAQFVKDKILSDLWWDKVKYILDFSEPIYSMIRAADNDKPCLHLIYEMWDSMIEKVKTIIYLHEGKEEYDHSPFYDIFDKILQSRWLKNNTPLHCLAHSLNPKYYTQAWLDEVNVREAPHVDEEISTERNKCFRKMFGDGPELHKIKQQFGNFSLFAAGFSSFDSIEDRTYVELKIWWGIHGNLALKLLGQPSSSSCAERNWSTRMVSYIVQQAKPWTC</sequence>
<organism evidence="1 2">
    <name type="scientific">Avena sativa</name>
    <name type="common">Oat</name>
    <dbReference type="NCBI Taxonomy" id="4498"/>
    <lineage>
        <taxon>Eukaryota</taxon>
        <taxon>Viridiplantae</taxon>
        <taxon>Streptophyta</taxon>
        <taxon>Embryophyta</taxon>
        <taxon>Tracheophyta</taxon>
        <taxon>Spermatophyta</taxon>
        <taxon>Magnoliopsida</taxon>
        <taxon>Liliopsida</taxon>
        <taxon>Poales</taxon>
        <taxon>Poaceae</taxon>
        <taxon>BOP clade</taxon>
        <taxon>Pooideae</taxon>
        <taxon>Poodae</taxon>
        <taxon>Poeae</taxon>
        <taxon>Poeae Chloroplast Group 1 (Aveneae type)</taxon>
        <taxon>Aveninae</taxon>
        <taxon>Avena</taxon>
    </lineage>
</organism>
<evidence type="ECO:0000313" key="2">
    <source>
        <dbReference type="Proteomes" id="UP001732700"/>
    </source>
</evidence>